<feature type="transmembrane region" description="Helical" evidence="8">
    <location>
        <begin position="613"/>
        <end position="631"/>
    </location>
</feature>
<dbReference type="EMBL" id="JACIDV010000005">
    <property type="protein sequence ID" value="MBB3946124.1"/>
    <property type="molecule type" value="Genomic_DNA"/>
</dbReference>
<feature type="transmembrane region" description="Helical" evidence="8">
    <location>
        <begin position="61"/>
        <end position="82"/>
    </location>
</feature>
<dbReference type="RefSeq" id="WP_183895969.1">
    <property type="nucleotide sequence ID" value="NZ_JACIDV010000005.1"/>
</dbReference>
<dbReference type="PANTHER" id="PTHR30472:SF37">
    <property type="entry name" value="FE(3+) DICITRATE TRANSPORT SYSTEM PERMEASE PROTEIN FECD-RELATED"/>
    <property type="match status" value="1"/>
</dbReference>
<gene>
    <name evidence="9" type="ORF">GGQ73_002070</name>
</gene>
<evidence type="ECO:0000313" key="9">
    <source>
        <dbReference type="EMBL" id="MBB3946124.1"/>
    </source>
</evidence>
<organism evidence="9 10">
    <name type="scientific">Rhizobium skierniewicense</name>
    <dbReference type="NCBI Taxonomy" id="984260"/>
    <lineage>
        <taxon>Bacteria</taxon>
        <taxon>Pseudomonadati</taxon>
        <taxon>Pseudomonadota</taxon>
        <taxon>Alphaproteobacteria</taxon>
        <taxon>Hyphomicrobiales</taxon>
        <taxon>Rhizobiaceae</taxon>
        <taxon>Rhizobium/Agrobacterium group</taxon>
        <taxon>Rhizobium</taxon>
    </lineage>
</organism>
<feature type="transmembrane region" description="Helical" evidence="8">
    <location>
        <begin position="427"/>
        <end position="446"/>
    </location>
</feature>
<keyword evidence="6 8" id="KW-1133">Transmembrane helix</keyword>
<dbReference type="InterPro" id="IPR000522">
    <property type="entry name" value="ABC_transptr_permease_BtuC"/>
</dbReference>
<keyword evidence="3" id="KW-0813">Transport</keyword>
<protein>
    <submittedName>
        <fullName evidence="9">Iron complex transport system permease protein</fullName>
    </submittedName>
</protein>
<sequence length="665" mass="68122">MSRTASLIVPERTRTSGPIFATMLGITCIAAFVLLVISRPHVPPDTPSAAALDTILLWHSLLPRASIALLAGAALGLSGALLQRVLRNPIADASTLGIASGAQLALTLGLGIVPVLGGLSRELIALGGGFGAIAIVLALSWRRGLDPVTVAISGMIVSLIAASLSIALILARGEYALSIHIWGAGALNQEDWSGVISLVPKLAAGLLAAWALMRPLNLLALDDTSAKSLGVALHATRFAVLLLAVWLSASVTALVGIIGFLGLAAPSVARLCGARTTAQIMTVAPLAGAAILFLTDCLTQLLGSGFADIAPTGAATALLGGPLVLLLLPRVQGFSMVTASAATALRPLRKPVMALAVLATAITILFIAVISLGQSTEGWHMAFGKSFADLLPFRLPRIMAAGGAGAMLGAAGFIMQRVTGNPIASPEVLGVSTGGGVGLTVTLFLVSFPSPVVMMAGMAVGALTAFLVMIAVAGRSGLAAERLLLAGIAISAFSMAIISIVLAQGDMRSFTLLTWLFGSTNRAGAFEAWTAIIALVVLTVPVLFMTRWLTILPLGNAVSRSLGVKTVSARLVLAMLAALMTAIASFLVGPLSLAGLIAPHLSRLIGFQKPNHQLIAALLIGAGLLMAADWLSRVVIYPYQIPVGLFASLIGGPYLLWLMASKRSG</sequence>
<feature type="transmembrane region" description="Helical" evidence="8">
    <location>
        <begin position="253"/>
        <end position="271"/>
    </location>
</feature>
<reference evidence="9 10" key="1">
    <citation type="submission" date="2020-08" db="EMBL/GenBank/DDBJ databases">
        <title>Genomic Encyclopedia of Type Strains, Phase IV (KMG-IV): sequencing the most valuable type-strain genomes for metagenomic binning, comparative biology and taxonomic classification.</title>
        <authorList>
            <person name="Goeker M."/>
        </authorList>
    </citation>
    <scope>NUCLEOTIDE SEQUENCE [LARGE SCALE GENOMIC DNA]</scope>
    <source>
        <strain evidence="9 10">DSM 26438</strain>
    </source>
</reference>
<evidence type="ECO:0000256" key="3">
    <source>
        <dbReference type="ARBA" id="ARBA00022448"/>
    </source>
</evidence>
<dbReference type="GO" id="GO:0005886">
    <property type="term" value="C:plasma membrane"/>
    <property type="evidence" value="ECO:0007669"/>
    <property type="project" value="UniProtKB-SubCell"/>
</dbReference>
<comment type="subcellular location">
    <subcellularLocation>
        <location evidence="1">Cell membrane</location>
        <topology evidence="1">Multi-pass membrane protein</topology>
    </subcellularLocation>
</comment>
<feature type="transmembrane region" description="Helical" evidence="8">
    <location>
        <begin position="123"/>
        <end position="141"/>
    </location>
</feature>
<dbReference type="Gene3D" id="1.10.3470.10">
    <property type="entry name" value="ABC transporter involved in vitamin B12 uptake, BtuC"/>
    <property type="match status" value="2"/>
</dbReference>
<feature type="transmembrane region" description="Helical" evidence="8">
    <location>
        <begin position="148"/>
        <end position="172"/>
    </location>
</feature>
<accession>A0A7W6CAX5</accession>
<dbReference type="GO" id="GO:0033214">
    <property type="term" value="P:siderophore-iron import into cell"/>
    <property type="evidence" value="ECO:0007669"/>
    <property type="project" value="TreeGrafter"/>
</dbReference>
<evidence type="ECO:0000256" key="8">
    <source>
        <dbReference type="SAM" id="Phobius"/>
    </source>
</evidence>
<feature type="transmembrane region" description="Helical" evidence="8">
    <location>
        <begin position="484"/>
        <end position="505"/>
    </location>
</feature>
<dbReference type="PANTHER" id="PTHR30472">
    <property type="entry name" value="FERRIC ENTEROBACTIN TRANSPORT SYSTEM PERMEASE PROTEIN"/>
    <property type="match status" value="1"/>
</dbReference>
<evidence type="ECO:0000256" key="6">
    <source>
        <dbReference type="ARBA" id="ARBA00022989"/>
    </source>
</evidence>
<keyword evidence="10" id="KW-1185">Reference proteome</keyword>
<feature type="transmembrane region" description="Helical" evidence="8">
    <location>
        <begin position="94"/>
        <end position="117"/>
    </location>
</feature>
<dbReference type="AlphaFoldDB" id="A0A7W6CAX5"/>
<feature type="transmembrane region" description="Helical" evidence="8">
    <location>
        <begin position="452"/>
        <end position="472"/>
    </location>
</feature>
<feature type="transmembrane region" description="Helical" evidence="8">
    <location>
        <begin position="309"/>
        <end position="331"/>
    </location>
</feature>
<feature type="transmembrane region" description="Helical" evidence="8">
    <location>
        <begin position="643"/>
        <end position="660"/>
    </location>
</feature>
<keyword evidence="5 8" id="KW-0812">Transmembrane</keyword>
<evidence type="ECO:0000256" key="4">
    <source>
        <dbReference type="ARBA" id="ARBA00022475"/>
    </source>
</evidence>
<dbReference type="Proteomes" id="UP000565286">
    <property type="component" value="Unassembled WGS sequence"/>
</dbReference>
<name>A0A7W6CAX5_9HYPH</name>
<evidence type="ECO:0000256" key="7">
    <source>
        <dbReference type="ARBA" id="ARBA00023136"/>
    </source>
</evidence>
<dbReference type="Pfam" id="PF01032">
    <property type="entry name" value="FecCD"/>
    <property type="match status" value="2"/>
</dbReference>
<evidence type="ECO:0000256" key="5">
    <source>
        <dbReference type="ARBA" id="ARBA00022692"/>
    </source>
</evidence>
<evidence type="ECO:0000313" key="10">
    <source>
        <dbReference type="Proteomes" id="UP000565286"/>
    </source>
</evidence>
<feature type="transmembrane region" description="Helical" evidence="8">
    <location>
        <begin position="395"/>
        <end position="415"/>
    </location>
</feature>
<dbReference type="NCBIfam" id="NF007866">
    <property type="entry name" value="PRK10577.1-2"/>
    <property type="match status" value="1"/>
</dbReference>
<comment type="caution">
    <text evidence="9">The sequence shown here is derived from an EMBL/GenBank/DDBJ whole genome shotgun (WGS) entry which is preliminary data.</text>
</comment>
<comment type="similarity">
    <text evidence="2">Belongs to the binding-protein-dependent transport system permease family. FecCD subfamily.</text>
</comment>
<dbReference type="GO" id="GO:0022857">
    <property type="term" value="F:transmembrane transporter activity"/>
    <property type="evidence" value="ECO:0007669"/>
    <property type="project" value="InterPro"/>
</dbReference>
<feature type="transmembrane region" description="Helical" evidence="8">
    <location>
        <begin position="283"/>
        <end position="303"/>
    </location>
</feature>
<proteinExistence type="inferred from homology"/>
<feature type="transmembrane region" description="Helical" evidence="8">
    <location>
        <begin position="571"/>
        <end position="593"/>
    </location>
</feature>
<feature type="transmembrane region" description="Helical" evidence="8">
    <location>
        <begin position="20"/>
        <end position="41"/>
    </location>
</feature>
<feature type="transmembrane region" description="Helical" evidence="8">
    <location>
        <begin position="525"/>
        <end position="550"/>
    </location>
</feature>
<evidence type="ECO:0000256" key="1">
    <source>
        <dbReference type="ARBA" id="ARBA00004651"/>
    </source>
</evidence>
<keyword evidence="4" id="KW-1003">Cell membrane</keyword>
<feature type="transmembrane region" description="Helical" evidence="8">
    <location>
        <begin position="352"/>
        <end position="375"/>
    </location>
</feature>
<dbReference type="SUPFAM" id="SSF81345">
    <property type="entry name" value="ABC transporter involved in vitamin B12 uptake, BtuC"/>
    <property type="match status" value="2"/>
</dbReference>
<keyword evidence="7 8" id="KW-0472">Membrane</keyword>
<dbReference type="CDD" id="cd06550">
    <property type="entry name" value="TM_ABC_iron-siderophores_like"/>
    <property type="match status" value="2"/>
</dbReference>
<dbReference type="InterPro" id="IPR037294">
    <property type="entry name" value="ABC_BtuC-like"/>
</dbReference>
<evidence type="ECO:0000256" key="2">
    <source>
        <dbReference type="ARBA" id="ARBA00007935"/>
    </source>
</evidence>